<sequence>MQIMPYKHNYIRIQWHHSRAGAQGRRLLCPPLHTIMMLPDLSTMFNSLRATGGRANGDGAKKTRARDRPKAVPAPEANAELQVNIDKRRFVTHAAKSKSEKFPPPHQDGAVGVPLDTSNHMDPLYEPPDPSSFSTVFTHEKGAVPTWSGPLVDPAAVVNQKRKHKFGRSSKQPATARAR</sequence>
<accession>A0A1D6K318</accession>
<dbReference type="EMBL" id="CM007647">
    <property type="protein sequence ID" value="ONL98055.1"/>
    <property type="molecule type" value="Genomic_DNA"/>
</dbReference>
<dbReference type="AlphaFoldDB" id="A0A1D6K318"/>
<gene>
    <name evidence="2" type="ORF">ZEAMMB73_Zm00001d029143</name>
</gene>
<evidence type="ECO:0000256" key="1">
    <source>
        <dbReference type="SAM" id="MobiDB-lite"/>
    </source>
</evidence>
<proteinExistence type="predicted"/>
<name>A0A1D6K318_MAIZE</name>
<reference evidence="2" key="1">
    <citation type="submission" date="2015-12" db="EMBL/GenBank/DDBJ databases">
        <title>Update maize B73 reference genome by single molecule sequencing technologies.</title>
        <authorList>
            <consortium name="Maize Genome Sequencing Project"/>
            <person name="Ware D."/>
        </authorList>
    </citation>
    <scope>NUCLEOTIDE SEQUENCE [LARGE SCALE GENOMIC DNA]</scope>
    <source>
        <tissue evidence="2">Seedling</tissue>
    </source>
</reference>
<protein>
    <submittedName>
        <fullName evidence="2">Transposon protein</fullName>
    </submittedName>
</protein>
<feature type="region of interest" description="Disordered" evidence="1">
    <location>
        <begin position="52"/>
        <end position="73"/>
    </location>
</feature>
<evidence type="ECO:0000313" key="2">
    <source>
        <dbReference type="EMBL" id="ONL98055.1"/>
    </source>
</evidence>
<feature type="region of interest" description="Disordered" evidence="1">
    <location>
        <begin position="158"/>
        <end position="179"/>
    </location>
</feature>
<organism evidence="2">
    <name type="scientific">Zea mays</name>
    <name type="common">Maize</name>
    <dbReference type="NCBI Taxonomy" id="4577"/>
    <lineage>
        <taxon>Eukaryota</taxon>
        <taxon>Viridiplantae</taxon>
        <taxon>Streptophyta</taxon>
        <taxon>Embryophyta</taxon>
        <taxon>Tracheophyta</taxon>
        <taxon>Spermatophyta</taxon>
        <taxon>Magnoliopsida</taxon>
        <taxon>Liliopsida</taxon>
        <taxon>Poales</taxon>
        <taxon>Poaceae</taxon>
        <taxon>PACMAD clade</taxon>
        <taxon>Panicoideae</taxon>
        <taxon>Andropogonodae</taxon>
        <taxon>Andropogoneae</taxon>
        <taxon>Tripsacinae</taxon>
        <taxon>Zea</taxon>
    </lineage>
</organism>